<accession>A0ABD6RSW0</accession>
<dbReference type="AlphaFoldDB" id="A0ABD6RSW0"/>
<evidence type="ECO:0000313" key="2">
    <source>
        <dbReference type="EMBL" id="PER31248.1"/>
    </source>
</evidence>
<feature type="domain" description="CarD C-terminal" evidence="1">
    <location>
        <begin position="1"/>
        <end position="40"/>
    </location>
</feature>
<dbReference type="InterPro" id="IPR042215">
    <property type="entry name" value="CarD-like_C"/>
</dbReference>
<gene>
    <name evidence="2" type="ORF">CN495_36660</name>
</gene>
<reference evidence="2 3" key="1">
    <citation type="submission" date="2017-09" db="EMBL/GenBank/DDBJ databases">
        <title>Large-scale bioinformatics analysis of Bacillus genomes uncovers conserved roles of natural products in bacterial physiology.</title>
        <authorList>
            <consortium name="Agbiome Team Llc"/>
            <person name="Bleich R.M."/>
            <person name="Kirk G.J."/>
            <person name="Santa Maria K.C."/>
            <person name="Allen S.E."/>
            <person name="Farag S."/>
            <person name="Shank E.A."/>
            <person name="Bowers A."/>
        </authorList>
    </citation>
    <scope>NUCLEOTIDE SEQUENCE [LARGE SCALE GENOMIC DNA]</scope>
    <source>
        <strain evidence="2 3">AFS005140</strain>
    </source>
</reference>
<evidence type="ECO:0000259" key="1">
    <source>
        <dbReference type="Pfam" id="PF21095"/>
    </source>
</evidence>
<name>A0ABD6RSW0_BACTU</name>
<protein>
    <submittedName>
        <fullName evidence="2">Transcription factor YdeB</fullName>
    </submittedName>
</protein>
<proteinExistence type="predicted"/>
<sequence>RMKKEKTLNTSEKKLLDDAYKFLVSELELIKGITENQIKSFC</sequence>
<feature type="non-terminal residue" evidence="2">
    <location>
        <position position="1"/>
    </location>
</feature>
<evidence type="ECO:0000313" key="3">
    <source>
        <dbReference type="Proteomes" id="UP000219897"/>
    </source>
</evidence>
<dbReference type="Pfam" id="PF21095">
    <property type="entry name" value="CarD_C"/>
    <property type="match status" value="1"/>
</dbReference>
<dbReference type="Gene3D" id="1.20.58.1290">
    <property type="entry name" value="CarD-like, C-terminal domain"/>
    <property type="match status" value="1"/>
</dbReference>
<dbReference type="Proteomes" id="UP000219897">
    <property type="component" value="Unassembled WGS sequence"/>
</dbReference>
<organism evidence="2 3">
    <name type="scientific">Bacillus thuringiensis</name>
    <dbReference type="NCBI Taxonomy" id="1428"/>
    <lineage>
        <taxon>Bacteria</taxon>
        <taxon>Bacillati</taxon>
        <taxon>Bacillota</taxon>
        <taxon>Bacilli</taxon>
        <taxon>Bacillales</taxon>
        <taxon>Bacillaceae</taxon>
        <taxon>Bacillus</taxon>
        <taxon>Bacillus cereus group</taxon>
    </lineage>
</organism>
<comment type="caution">
    <text evidence="2">The sequence shown here is derived from an EMBL/GenBank/DDBJ whole genome shotgun (WGS) entry which is preliminary data.</text>
</comment>
<dbReference type="EMBL" id="NTYF01000374">
    <property type="protein sequence ID" value="PER31248.1"/>
    <property type="molecule type" value="Genomic_DNA"/>
</dbReference>
<dbReference type="InterPro" id="IPR048792">
    <property type="entry name" value="CarD_C"/>
</dbReference>